<evidence type="ECO:0000313" key="3">
    <source>
        <dbReference type="Proteomes" id="UP000774000"/>
    </source>
</evidence>
<dbReference type="PANTHER" id="PTHR10587:SF80">
    <property type="entry name" value="CHITOOLIGOSACCHARIDE DEACETYLASE"/>
    <property type="match status" value="1"/>
</dbReference>
<accession>A0A938XUT8</accession>
<evidence type="ECO:0000313" key="2">
    <source>
        <dbReference type="EMBL" id="MBM7557920.1"/>
    </source>
</evidence>
<dbReference type="Pfam" id="PF04748">
    <property type="entry name" value="Polysacc_deac_2"/>
    <property type="match status" value="1"/>
</dbReference>
<dbReference type="SUPFAM" id="SSF88713">
    <property type="entry name" value="Glycoside hydrolase/deacetylase"/>
    <property type="match status" value="1"/>
</dbReference>
<dbReference type="AlphaFoldDB" id="A0A938XUT8"/>
<dbReference type="RefSeq" id="WP_239551266.1">
    <property type="nucleotide sequence ID" value="NZ_JAFBDQ010000020.1"/>
</dbReference>
<dbReference type="InterPro" id="IPR002509">
    <property type="entry name" value="NODB_dom"/>
</dbReference>
<name>A0A938XUT8_9FIRM</name>
<dbReference type="EMBL" id="JAFBDQ010000020">
    <property type="protein sequence ID" value="MBM7557920.1"/>
    <property type="molecule type" value="Genomic_DNA"/>
</dbReference>
<dbReference type="InterPro" id="IPR011330">
    <property type="entry name" value="Glyco_hydro/deAcase_b/a-brl"/>
</dbReference>
<dbReference type="InterPro" id="IPR006837">
    <property type="entry name" value="Divergent_DAC"/>
</dbReference>
<gene>
    <name evidence="2" type="ORF">JOC47_002788</name>
</gene>
<dbReference type="PROSITE" id="PS51677">
    <property type="entry name" value="NODB"/>
    <property type="match status" value="1"/>
</dbReference>
<dbReference type="PANTHER" id="PTHR10587">
    <property type="entry name" value="GLYCOSYL TRANSFERASE-RELATED"/>
    <property type="match status" value="1"/>
</dbReference>
<evidence type="ECO:0000259" key="1">
    <source>
        <dbReference type="PROSITE" id="PS51677"/>
    </source>
</evidence>
<dbReference type="InterPro" id="IPR050248">
    <property type="entry name" value="Polysacc_deacetylase_ArnD"/>
</dbReference>
<sequence>MAHKIGYKTIMWTVDTIDWQRPEPEVIVERVVPKAENGAIVLMHPTKATVEALPKMIAGLKDKGYKLVTISQLLSE</sequence>
<feature type="domain" description="NodB homology" evidence="1">
    <location>
        <begin position="1"/>
        <end position="68"/>
    </location>
</feature>
<keyword evidence="3" id="KW-1185">Reference proteome</keyword>
<comment type="caution">
    <text evidence="2">The sequence shown here is derived from an EMBL/GenBank/DDBJ whole genome shotgun (WGS) entry which is preliminary data.</text>
</comment>
<dbReference type="Proteomes" id="UP000774000">
    <property type="component" value="Unassembled WGS sequence"/>
</dbReference>
<dbReference type="GO" id="GO:0016020">
    <property type="term" value="C:membrane"/>
    <property type="evidence" value="ECO:0007669"/>
    <property type="project" value="TreeGrafter"/>
</dbReference>
<dbReference type="Gene3D" id="3.20.20.370">
    <property type="entry name" value="Glycoside hydrolase/deacetylase"/>
    <property type="match status" value="1"/>
</dbReference>
<dbReference type="GO" id="GO:0005975">
    <property type="term" value="P:carbohydrate metabolic process"/>
    <property type="evidence" value="ECO:0007669"/>
    <property type="project" value="InterPro"/>
</dbReference>
<reference evidence="2" key="1">
    <citation type="submission" date="2021-01" db="EMBL/GenBank/DDBJ databases">
        <title>Genomic Encyclopedia of Type Strains, Phase IV (KMG-IV): sequencing the most valuable type-strain genomes for metagenomic binning, comparative biology and taxonomic classification.</title>
        <authorList>
            <person name="Goeker M."/>
        </authorList>
    </citation>
    <scope>NUCLEOTIDE SEQUENCE</scope>
    <source>
        <strain evidence="2">DSM 23230</strain>
    </source>
</reference>
<proteinExistence type="predicted"/>
<dbReference type="GO" id="GO:0016810">
    <property type="term" value="F:hydrolase activity, acting on carbon-nitrogen (but not peptide) bonds"/>
    <property type="evidence" value="ECO:0007669"/>
    <property type="project" value="InterPro"/>
</dbReference>
<protein>
    <submittedName>
        <fullName evidence="2">Peptidoglycan/xylan/chitin deacetylase (PgdA/CDA1 family)</fullName>
    </submittedName>
</protein>
<organism evidence="2 3">
    <name type="scientific">Halanaerobacter jeridensis</name>
    <dbReference type="NCBI Taxonomy" id="706427"/>
    <lineage>
        <taxon>Bacteria</taxon>
        <taxon>Bacillati</taxon>
        <taxon>Bacillota</taxon>
        <taxon>Clostridia</taxon>
        <taxon>Halanaerobiales</taxon>
        <taxon>Halobacteroidaceae</taxon>
        <taxon>Halanaerobacter</taxon>
    </lineage>
</organism>